<protein>
    <submittedName>
        <fullName evidence="1">Uncharacterized protein</fullName>
    </submittedName>
</protein>
<gene>
    <name evidence="1" type="ORF">ZMTM_07780</name>
</gene>
<organism evidence="1 2">
    <name type="scientific">Methyloradius palustris</name>
    <dbReference type="NCBI Taxonomy" id="2778876"/>
    <lineage>
        <taxon>Bacteria</taxon>
        <taxon>Pseudomonadati</taxon>
        <taxon>Pseudomonadota</taxon>
        <taxon>Betaproteobacteria</taxon>
        <taxon>Nitrosomonadales</taxon>
        <taxon>Methylophilaceae</taxon>
        <taxon>Methyloradius</taxon>
    </lineage>
</organism>
<dbReference type="RefSeq" id="WP_221765042.1">
    <property type="nucleotide sequence ID" value="NZ_AP024110.1"/>
</dbReference>
<name>A0A8D5GDB7_9PROT</name>
<keyword evidence="2" id="KW-1185">Reference proteome</keyword>
<evidence type="ECO:0000313" key="1">
    <source>
        <dbReference type="EMBL" id="BCM24519.1"/>
    </source>
</evidence>
<dbReference type="KEGG" id="mpau:ZMTM_07780"/>
<sequence length="72" mass="8218">MQTQSEQNSPASLILIVREVRTEGFCVVYCNSLVRDVLSEDELVRRIYQLASSVGLKVSFNAEKTLCIFEQY</sequence>
<dbReference type="Proteomes" id="UP000826722">
    <property type="component" value="Chromosome"/>
</dbReference>
<dbReference type="AlphaFoldDB" id="A0A8D5GDB7"/>
<reference evidence="1" key="1">
    <citation type="journal article" date="2021" name="Arch. Microbiol.">
        <title>Methyloradius palustris gen. nov., sp. nov., a methanol-oxidizing bacterium isolated from snow.</title>
        <authorList>
            <person name="Miyadera T."/>
            <person name="Kojima H."/>
            <person name="Fukui M."/>
        </authorList>
    </citation>
    <scope>NUCLEOTIDE SEQUENCE</scope>
    <source>
        <strain evidence="1">Zm11</strain>
    </source>
</reference>
<proteinExistence type="predicted"/>
<dbReference type="EMBL" id="AP024110">
    <property type="protein sequence ID" value="BCM24519.1"/>
    <property type="molecule type" value="Genomic_DNA"/>
</dbReference>
<accession>A0A8D5GDB7</accession>
<evidence type="ECO:0000313" key="2">
    <source>
        <dbReference type="Proteomes" id="UP000826722"/>
    </source>
</evidence>